<keyword evidence="1" id="KW-1133">Transmembrane helix</keyword>
<dbReference type="GO" id="GO:0035438">
    <property type="term" value="F:cyclic-di-GMP binding"/>
    <property type="evidence" value="ECO:0007669"/>
    <property type="project" value="InterPro"/>
</dbReference>
<feature type="domain" description="PilZ" evidence="2">
    <location>
        <begin position="69"/>
        <end position="146"/>
    </location>
</feature>
<dbReference type="RefSeq" id="WP_162458899.1">
    <property type="nucleotide sequence ID" value="NZ_AP021879.1"/>
</dbReference>
<sequence>MKITAIVANIIQLAIILFIFFIRGPELGSLVIFLLFLLLAVPFINILTLLIDKRAILPTLSAKADGIVKREAVRIHYTGTHYALLTIDGITFTVRDLSEGGVRLNASSATTLKRKTTGEIRLLCGKNIRFKATVLRREEGAVVLRLSQPIGTATLVEEKRALAGGGA</sequence>
<dbReference type="Proteomes" id="UP000422108">
    <property type="component" value="Chromosome"/>
</dbReference>
<gene>
    <name evidence="3" type="ORF">DSCOOX_24080</name>
</gene>
<evidence type="ECO:0000313" key="4">
    <source>
        <dbReference type="Proteomes" id="UP000422108"/>
    </source>
</evidence>
<dbReference type="EMBL" id="AP021879">
    <property type="protein sequence ID" value="BBO89228.1"/>
    <property type="molecule type" value="Genomic_DNA"/>
</dbReference>
<reference evidence="3 4" key="1">
    <citation type="submission" date="2019-11" db="EMBL/GenBank/DDBJ databases">
        <title>Comparative genomics of hydrocarbon-degrading Desulfosarcina strains.</title>
        <authorList>
            <person name="Watanabe M."/>
            <person name="Kojima H."/>
            <person name="Fukui M."/>
        </authorList>
    </citation>
    <scope>NUCLEOTIDE SEQUENCE [LARGE SCALE GENOMIC DNA]</scope>
    <source>
        <strain evidence="4">oXyS1</strain>
    </source>
</reference>
<protein>
    <recommendedName>
        <fullName evidence="2">PilZ domain-containing protein</fullName>
    </recommendedName>
</protein>
<keyword evidence="1" id="KW-0812">Transmembrane</keyword>
<dbReference type="AlphaFoldDB" id="A0A5K8A9U0"/>
<organism evidence="3 4">
    <name type="scientific">Desulfosarcina ovata subsp. ovata</name>
    <dbReference type="NCBI Taxonomy" id="2752305"/>
    <lineage>
        <taxon>Bacteria</taxon>
        <taxon>Pseudomonadati</taxon>
        <taxon>Thermodesulfobacteriota</taxon>
        <taxon>Desulfobacteria</taxon>
        <taxon>Desulfobacterales</taxon>
        <taxon>Desulfosarcinaceae</taxon>
        <taxon>Desulfosarcina</taxon>
    </lineage>
</organism>
<dbReference type="InterPro" id="IPR009875">
    <property type="entry name" value="PilZ_domain"/>
</dbReference>
<keyword evidence="4" id="KW-1185">Reference proteome</keyword>
<proteinExistence type="predicted"/>
<keyword evidence="1" id="KW-0472">Membrane</keyword>
<evidence type="ECO:0000256" key="1">
    <source>
        <dbReference type="SAM" id="Phobius"/>
    </source>
</evidence>
<dbReference type="Gene3D" id="2.40.10.220">
    <property type="entry name" value="predicted glycosyltransferase like domains"/>
    <property type="match status" value="1"/>
</dbReference>
<dbReference type="Pfam" id="PF07238">
    <property type="entry name" value="PilZ"/>
    <property type="match status" value="1"/>
</dbReference>
<accession>A0A5K8A9U0</accession>
<evidence type="ECO:0000259" key="2">
    <source>
        <dbReference type="Pfam" id="PF07238"/>
    </source>
</evidence>
<name>A0A5K8A9U0_9BACT</name>
<evidence type="ECO:0000313" key="3">
    <source>
        <dbReference type="EMBL" id="BBO89228.1"/>
    </source>
</evidence>
<feature type="transmembrane region" description="Helical" evidence="1">
    <location>
        <begin position="30"/>
        <end position="51"/>
    </location>
</feature>
<feature type="transmembrane region" description="Helical" evidence="1">
    <location>
        <begin position="7"/>
        <end position="24"/>
    </location>
</feature>